<reference evidence="10 11" key="1">
    <citation type="submission" date="2015-03" db="EMBL/GenBank/DDBJ databases">
        <title>Caedibacter varicaedens, whole genome shotgun sequence.</title>
        <authorList>
            <person name="Suzuki H."/>
            <person name="Dapper A.L."/>
            <person name="Gibson A.K."/>
            <person name="Jackson C."/>
            <person name="Lee H."/>
            <person name="Pejaver V.R."/>
            <person name="Doak T."/>
            <person name="Lynch M."/>
        </authorList>
    </citation>
    <scope>NUCLEOTIDE SEQUENCE [LARGE SCALE GENOMIC DNA]</scope>
</reference>
<comment type="subunit">
    <text evidence="3">Homodimer.</text>
</comment>
<accession>A0A0K8ME05</accession>
<dbReference type="GO" id="GO:0030170">
    <property type="term" value="F:pyridoxal phosphate binding"/>
    <property type="evidence" value="ECO:0007669"/>
    <property type="project" value="InterPro"/>
</dbReference>
<dbReference type="PANTHER" id="PTHR46383">
    <property type="entry name" value="ASPARTATE AMINOTRANSFERASE"/>
    <property type="match status" value="1"/>
</dbReference>
<organism evidence="10 11">
    <name type="scientific">Caedimonas varicaedens</name>
    <dbReference type="NCBI Taxonomy" id="1629334"/>
    <lineage>
        <taxon>Bacteria</taxon>
        <taxon>Pseudomonadati</taxon>
        <taxon>Pseudomonadota</taxon>
        <taxon>Alphaproteobacteria</taxon>
        <taxon>Holosporales</taxon>
        <taxon>Caedimonadaceae</taxon>
        <taxon>Caedimonas</taxon>
    </lineage>
</organism>
<dbReference type="CDD" id="cd00609">
    <property type="entry name" value="AAT_like"/>
    <property type="match status" value="1"/>
</dbReference>
<keyword evidence="11" id="KW-1185">Reference proteome</keyword>
<dbReference type="PROSITE" id="PS00105">
    <property type="entry name" value="AA_TRANSFER_CLASS_1"/>
    <property type="match status" value="1"/>
</dbReference>
<dbReference type="AlphaFoldDB" id="A0A0K8ME05"/>
<protein>
    <recommendedName>
        <fullName evidence="8">Aminotransferase</fullName>
        <ecNumber evidence="8">2.6.1.-</ecNumber>
    </recommendedName>
</protein>
<dbReference type="OrthoDB" id="9763453at2"/>
<keyword evidence="6" id="KW-0663">Pyridoxal phosphate</keyword>
<dbReference type="STRING" id="1629334.Cva_01372"/>
<dbReference type="InterPro" id="IPR015422">
    <property type="entry name" value="PyrdxlP-dep_Trfase_small"/>
</dbReference>
<keyword evidence="4 8" id="KW-0032">Aminotransferase</keyword>
<dbReference type="InterPro" id="IPR015424">
    <property type="entry name" value="PyrdxlP-dep_Trfase"/>
</dbReference>
<evidence type="ECO:0000313" key="11">
    <source>
        <dbReference type="Proteomes" id="UP000036771"/>
    </source>
</evidence>
<gene>
    <name evidence="10" type="ORF">Cva_01372</name>
</gene>
<evidence type="ECO:0000256" key="4">
    <source>
        <dbReference type="ARBA" id="ARBA00022576"/>
    </source>
</evidence>
<evidence type="ECO:0000313" key="10">
    <source>
        <dbReference type="EMBL" id="GAO98707.1"/>
    </source>
</evidence>
<feature type="domain" description="Aminotransferase class I/classII large" evidence="9">
    <location>
        <begin position="32"/>
        <end position="389"/>
    </location>
</feature>
<comment type="cofactor">
    <cofactor evidence="1 8">
        <name>pyridoxal 5'-phosphate</name>
        <dbReference type="ChEBI" id="CHEBI:597326"/>
    </cofactor>
</comment>
<dbReference type="FunFam" id="3.40.640.10:FF:000033">
    <property type="entry name" value="Aspartate aminotransferase"/>
    <property type="match status" value="1"/>
</dbReference>
<dbReference type="Pfam" id="PF00155">
    <property type="entry name" value="Aminotran_1_2"/>
    <property type="match status" value="1"/>
</dbReference>
<dbReference type="PANTHER" id="PTHR46383:SF1">
    <property type="entry name" value="ASPARTATE AMINOTRANSFERASE"/>
    <property type="match status" value="1"/>
</dbReference>
<dbReference type="GO" id="GO:0006520">
    <property type="term" value="P:amino acid metabolic process"/>
    <property type="evidence" value="ECO:0007669"/>
    <property type="project" value="InterPro"/>
</dbReference>
<evidence type="ECO:0000256" key="2">
    <source>
        <dbReference type="ARBA" id="ARBA00007441"/>
    </source>
</evidence>
<dbReference type="InterPro" id="IPR015421">
    <property type="entry name" value="PyrdxlP-dep_Trfase_major"/>
</dbReference>
<dbReference type="EC" id="2.6.1.-" evidence="8"/>
<dbReference type="InterPro" id="IPR050596">
    <property type="entry name" value="AspAT/PAT-like"/>
</dbReference>
<dbReference type="InterPro" id="IPR004838">
    <property type="entry name" value="NHTrfase_class1_PyrdxlP-BS"/>
</dbReference>
<dbReference type="Proteomes" id="UP000036771">
    <property type="component" value="Unassembled WGS sequence"/>
</dbReference>
<dbReference type="SUPFAM" id="SSF53383">
    <property type="entry name" value="PLP-dependent transferases"/>
    <property type="match status" value="1"/>
</dbReference>
<evidence type="ECO:0000256" key="7">
    <source>
        <dbReference type="ARBA" id="ARBA00049185"/>
    </source>
</evidence>
<sequence>MSLISKRLLSVKPSPTLGATQQAAELKAQGKHILSLSAGEPDFATPAWICDAATEAMQKGQTRYTAVGGTPELKRAIAEKFRKENDLQYAPEEIIASSGGKHIIFNALLATLNPGDEVIIPAPYWVSYPDMVTIAEGTSVLVPCPESQGFKMTPEQLTRAITPRTKWLILNSPGNPTGSVYSKDELLGLAEVLRAHPHVYILSDDIYEHILFTESPFWTLVQLEPRLKERTLTMNGVSKSYAMTGWRLGYGGGPRQLIKAMTDLQSHSTSNPCSISQAATVAALQGNQTFLKDWRQSFKKRRDLVMEGVRTIPGLSCVVPQGAFYLYPSCEGILGKKTPQGHVLSNDEEVCQYLLESVGISVVHGAAFGLSPYFRISYATDANTLKEACMLIGKAFSVLN</sequence>
<keyword evidence="5 8" id="KW-0808">Transferase</keyword>
<dbReference type="GO" id="GO:0004069">
    <property type="term" value="F:L-aspartate:2-oxoglutarate aminotransferase activity"/>
    <property type="evidence" value="ECO:0007669"/>
    <property type="project" value="UniProtKB-EC"/>
</dbReference>
<evidence type="ECO:0000256" key="8">
    <source>
        <dbReference type="RuleBase" id="RU000481"/>
    </source>
</evidence>
<dbReference type="Gene3D" id="3.40.640.10">
    <property type="entry name" value="Type I PLP-dependent aspartate aminotransferase-like (Major domain)"/>
    <property type="match status" value="1"/>
</dbReference>
<evidence type="ECO:0000256" key="5">
    <source>
        <dbReference type="ARBA" id="ARBA00022679"/>
    </source>
</evidence>
<proteinExistence type="inferred from homology"/>
<name>A0A0K8ME05_9PROT</name>
<dbReference type="Gene3D" id="3.90.1150.10">
    <property type="entry name" value="Aspartate Aminotransferase, domain 1"/>
    <property type="match status" value="1"/>
</dbReference>
<evidence type="ECO:0000256" key="6">
    <source>
        <dbReference type="ARBA" id="ARBA00022898"/>
    </source>
</evidence>
<evidence type="ECO:0000259" key="9">
    <source>
        <dbReference type="Pfam" id="PF00155"/>
    </source>
</evidence>
<evidence type="ECO:0000256" key="1">
    <source>
        <dbReference type="ARBA" id="ARBA00001933"/>
    </source>
</evidence>
<dbReference type="InterPro" id="IPR004839">
    <property type="entry name" value="Aminotransferase_I/II_large"/>
</dbReference>
<comment type="catalytic activity">
    <reaction evidence="7">
        <text>L-aspartate + 2-oxoglutarate = oxaloacetate + L-glutamate</text>
        <dbReference type="Rhea" id="RHEA:21824"/>
        <dbReference type="ChEBI" id="CHEBI:16452"/>
        <dbReference type="ChEBI" id="CHEBI:16810"/>
        <dbReference type="ChEBI" id="CHEBI:29985"/>
        <dbReference type="ChEBI" id="CHEBI:29991"/>
        <dbReference type="EC" id="2.6.1.1"/>
    </reaction>
</comment>
<evidence type="ECO:0000256" key="3">
    <source>
        <dbReference type="ARBA" id="ARBA00011738"/>
    </source>
</evidence>
<comment type="similarity">
    <text evidence="2 8">Belongs to the class-I pyridoxal-phosphate-dependent aminotransferase family.</text>
</comment>
<comment type="caution">
    <text evidence="10">The sequence shown here is derived from an EMBL/GenBank/DDBJ whole genome shotgun (WGS) entry which is preliminary data.</text>
</comment>
<dbReference type="EMBL" id="BBVC01000080">
    <property type="protein sequence ID" value="GAO98707.1"/>
    <property type="molecule type" value="Genomic_DNA"/>
</dbReference>